<proteinExistence type="predicted"/>
<organism evidence="1 2">
    <name type="scientific">Amblyomma americanum</name>
    <name type="common">Lone star tick</name>
    <dbReference type="NCBI Taxonomy" id="6943"/>
    <lineage>
        <taxon>Eukaryota</taxon>
        <taxon>Metazoa</taxon>
        <taxon>Ecdysozoa</taxon>
        <taxon>Arthropoda</taxon>
        <taxon>Chelicerata</taxon>
        <taxon>Arachnida</taxon>
        <taxon>Acari</taxon>
        <taxon>Parasitiformes</taxon>
        <taxon>Ixodida</taxon>
        <taxon>Ixodoidea</taxon>
        <taxon>Ixodidae</taxon>
        <taxon>Amblyomminae</taxon>
        <taxon>Amblyomma</taxon>
    </lineage>
</organism>
<comment type="caution">
    <text evidence="1">The sequence shown here is derived from an EMBL/GenBank/DDBJ whole genome shotgun (WGS) entry which is preliminary data.</text>
</comment>
<dbReference type="AlphaFoldDB" id="A0AAQ4D927"/>
<sequence length="117" mass="13106">MGSRGMPIGSYRRRNACVDLTLQRCRCDLWAQQKSAFAKSALGLASTDNRNMRTPSRTRVLFPLVASVLQWMYMCEASTFSVPTVITNVNFIAPCLSGKYGNRDVVIEHLNRCTLPC</sequence>
<gene>
    <name evidence="1" type="ORF">V5799_003401</name>
</gene>
<keyword evidence="2" id="KW-1185">Reference proteome</keyword>
<dbReference type="EMBL" id="JARKHS020033545">
    <property type="protein sequence ID" value="KAK8758967.1"/>
    <property type="molecule type" value="Genomic_DNA"/>
</dbReference>
<evidence type="ECO:0000313" key="2">
    <source>
        <dbReference type="Proteomes" id="UP001321473"/>
    </source>
</evidence>
<reference evidence="1 2" key="1">
    <citation type="journal article" date="2023" name="Arcadia Sci">
        <title>De novo assembly of a long-read Amblyomma americanum tick genome.</title>
        <authorList>
            <person name="Chou S."/>
            <person name="Poskanzer K.E."/>
            <person name="Rollins M."/>
            <person name="Thuy-Boun P.S."/>
        </authorList>
    </citation>
    <scope>NUCLEOTIDE SEQUENCE [LARGE SCALE GENOMIC DNA]</scope>
    <source>
        <strain evidence="1">F_SG_1</strain>
        <tissue evidence="1">Salivary glands</tissue>
    </source>
</reference>
<dbReference type="Proteomes" id="UP001321473">
    <property type="component" value="Unassembled WGS sequence"/>
</dbReference>
<protein>
    <submittedName>
        <fullName evidence="1">Uncharacterized protein</fullName>
    </submittedName>
</protein>
<evidence type="ECO:0000313" key="1">
    <source>
        <dbReference type="EMBL" id="KAK8758967.1"/>
    </source>
</evidence>
<accession>A0AAQ4D927</accession>
<name>A0AAQ4D927_AMBAM</name>